<dbReference type="Proteomes" id="UP001501759">
    <property type="component" value="Unassembled WGS sequence"/>
</dbReference>
<keyword evidence="3" id="KW-1185">Reference proteome</keyword>
<name>A0ABP9J7P7_9ACTN</name>
<dbReference type="EMBL" id="BAABKB010000023">
    <property type="protein sequence ID" value="GAA5023296.1"/>
    <property type="molecule type" value="Genomic_DNA"/>
</dbReference>
<sequence length="100" mass="11030">MAALRARLPDGSAHRTSARLRHIAASDRAVTTGMVLREFTTLLDIEVSEPRLDGLPRPAVLPSTAKYSLRPATRDWPWTIPARNRPHDRRTGVSFGTASS</sequence>
<feature type="region of interest" description="Disordered" evidence="1">
    <location>
        <begin position="80"/>
        <end position="100"/>
    </location>
</feature>
<reference evidence="3" key="1">
    <citation type="journal article" date="2019" name="Int. J. Syst. Evol. Microbiol.">
        <title>The Global Catalogue of Microorganisms (GCM) 10K type strain sequencing project: providing services to taxonomists for standard genome sequencing and annotation.</title>
        <authorList>
            <consortium name="The Broad Institute Genomics Platform"/>
            <consortium name="The Broad Institute Genome Sequencing Center for Infectious Disease"/>
            <person name="Wu L."/>
            <person name="Ma J."/>
        </authorList>
    </citation>
    <scope>NUCLEOTIDE SEQUENCE [LARGE SCALE GENOMIC DNA]</scope>
    <source>
        <strain evidence="3">JCM 18409</strain>
    </source>
</reference>
<proteinExistence type="predicted"/>
<evidence type="ECO:0000256" key="1">
    <source>
        <dbReference type="SAM" id="MobiDB-lite"/>
    </source>
</evidence>
<evidence type="ECO:0000313" key="3">
    <source>
        <dbReference type="Proteomes" id="UP001501759"/>
    </source>
</evidence>
<protein>
    <submittedName>
        <fullName evidence="2">Uncharacterized protein</fullName>
    </submittedName>
</protein>
<organism evidence="2 3">
    <name type="scientific">Streptomyces siamensis</name>
    <dbReference type="NCBI Taxonomy" id="1274986"/>
    <lineage>
        <taxon>Bacteria</taxon>
        <taxon>Bacillati</taxon>
        <taxon>Actinomycetota</taxon>
        <taxon>Actinomycetes</taxon>
        <taxon>Kitasatosporales</taxon>
        <taxon>Streptomycetaceae</taxon>
        <taxon>Streptomyces</taxon>
    </lineage>
</organism>
<comment type="caution">
    <text evidence="2">The sequence shown here is derived from an EMBL/GenBank/DDBJ whole genome shotgun (WGS) entry which is preliminary data.</text>
</comment>
<evidence type="ECO:0000313" key="2">
    <source>
        <dbReference type="EMBL" id="GAA5023296.1"/>
    </source>
</evidence>
<dbReference type="RefSeq" id="WP_345655111.1">
    <property type="nucleotide sequence ID" value="NZ_BAABKB010000023.1"/>
</dbReference>
<accession>A0ABP9J7P7</accession>
<gene>
    <name evidence="2" type="ORF">GCM10023335_55930</name>
</gene>